<dbReference type="FunFam" id="3.40.50.970:FF:000027">
    <property type="entry name" value="2-hydroxyacyl-CoA lyase 1"/>
    <property type="match status" value="1"/>
</dbReference>
<dbReference type="EC" id="4.1.2.63" evidence="9"/>
<dbReference type="Pfam" id="PF02776">
    <property type="entry name" value="TPP_enzyme_N"/>
    <property type="match status" value="1"/>
</dbReference>
<evidence type="ECO:0000256" key="2">
    <source>
        <dbReference type="ARBA" id="ARBA00007812"/>
    </source>
</evidence>
<dbReference type="InterPro" id="IPR045025">
    <property type="entry name" value="HACL1-like"/>
</dbReference>
<comment type="catalytic activity">
    <reaction evidence="7">
        <text>a 2-hydroxy-3-methyl fatty acyl-CoA = a 2-methyl-branched fatty aldehyde + formyl-CoA</text>
        <dbReference type="Rhea" id="RHEA:25375"/>
        <dbReference type="ChEBI" id="CHEBI:49188"/>
        <dbReference type="ChEBI" id="CHEBI:57376"/>
        <dbReference type="ChEBI" id="CHEBI:58783"/>
        <dbReference type="EC" id="4.1.2.63"/>
    </reaction>
    <physiologicalReaction direction="left-to-right" evidence="7">
        <dbReference type="Rhea" id="RHEA:25376"/>
    </physiologicalReaction>
</comment>
<evidence type="ECO:0000256" key="7">
    <source>
        <dbReference type="ARBA" id="ARBA00044451"/>
    </source>
</evidence>
<comment type="caution">
    <text evidence="15">The sequence shown here is derived from an EMBL/GenBank/DDBJ whole genome shotgun (WGS) entry which is preliminary data.</text>
</comment>
<evidence type="ECO:0000313" key="15">
    <source>
        <dbReference type="EMBL" id="KAF7990272.1"/>
    </source>
</evidence>
<comment type="catalytic activity">
    <reaction evidence="10">
        <text>2-hydroxyoctadecanoyl-CoA = heptadecanal + formyl-CoA</text>
        <dbReference type="Rhea" id="RHEA:55196"/>
        <dbReference type="ChEBI" id="CHEBI:57376"/>
        <dbReference type="ChEBI" id="CHEBI:74116"/>
        <dbReference type="ChEBI" id="CHEBI:138631"/>
    </reaction>
    <physiologicalReaction direction="left-to-right" evidence="10">
        <dbReference type="Rhea" id="RHEA:55197"/>
    </physiologicalReaction>
</comment>
<evidence type="ECO:0000259" key="13">
    <source>
        <dbReference type="Pfam" id="PF02775"/>
    </source>
</evidence>
<feature type="domain" description="Thiamine pyrophosphate enzyme TPP-binding" evidence="13">
    <location>
        <begin position="388"/>
        <end position="545"/>
    </location>
</feature>
<evidence type="ECO:0000256" key="8">
    <source>
        <dbReference type="ARBA" id="ARBA00044454"/>
    </source>
</evidence>
<dbReference type="EMBL" id="JACMRX010000004">
    <property type="protein sequence ID" value="KAF7990272.1"/>
    <property type="molecule type" value="Genomic_DNA"/>
</dbReference>
<proteinExistence type="inferred from homology"/>
<keyword evidence="3" id="KW-0479">Metal-binding</keyword>
<comment type="cofactor">
    <cofactor evidence="1">
        <name>thiamine diphosphate</name>
        <dbReference type="ChEBI" id="CHEBI:58937"/>
    </cofactor>
</comment>
<protein>
    <recommendedName>
        <fullName evidence="9">2-hydroxyacyl-CoA lyase</fullName>
        <ecNumber evidence="9">4.1.2.63</ecNumber>
    </recommendedName>
</protein>
<evidence type="ECO:0000256" key="6">
    <source>
        <dbReference type="ARBA" id="ARBA00023239"/>
    </source>
</evidence>
<dbReference type="InterPro" id="IPR029061">
    <property type="entry name" value="THDP-binding"/>
</dbReference>
<accession>A0A835CNH7</accession>
<evidence type="ECO:0000256" key="9">
    <source>
        <dbReference type="ARBA" id="ARBA00044518"/>
    </source>
</evidence>
<dbReference type="Pfam" id="PF02775">
    <property type="entry name" value="TPP_enzyme_C"/>
    <property type="match status" value="1"/>
</dbReference>
<gene>
    <name evidence="15" type="ORF">HCN44_000077</name>
</gene>
<dbReference type="CDD" id="cd07035">
    <property type="entry name" value="TPP_PYR_POX_like"/>
    <property type="match status" value="1"/>
</dbReference>
<evidence type="ECO:0000259" key="12">
    <source>
        <dbReference type="Pfam" id="PF00205"/>
    </source>
</evidence>
<evidence type="ECO:0000256" key="1">
    <source>
        <dbReference type="ARBA" id="ARBA00001964"/>
    </source>
</evidence>
<dbReference type="GO" id="GO:0005777">
    <property type="term" value="C:peroxisome"/>
    <property type="evidence" value="ECO:0007669"/>
    <property type="project" value="TreeGrafter"/>
</dbReference>
<dbReference type="FunFam" id="3.40.50.1220:FF:000006">
    <property type="entry name" value="2-hydroxyacyl-CoA lyase 1"/>
    <property type="match status" value="1"/>
</dbReference>
<evidence type="ECO:0000256" key="4">
    <source>
        <dbReference type="ARBA" id="ARBA00022842"/>
    </source>
</evidence>
<dbReference type="InterPro" id="IPR012001">
    <property type="entry name" value="Thiamin_PyroP_enz_TPP-bd_dom"/>
</dbReference>
<dbReference type="SUPFAM" id="SSF52518">
    <property type="entry name" value="Thiamin diphosphate-binding fold (THDP-binding)"/>
    <property type="match status" value="2"/>
</dbReference>
<feature type="domain" description="Thiamine pyrophosphate enzyme central" evidence="12">
    <location>
        <begin position="191"/>
        <end position="318"/>
    </location>
</feature>
<dbReference type="PANTHER" id="PTHR43710:SF2">
    <property type="entry name" value="2-HYDROXYACYL-COA LYASE 1"/>
    <property type="match status" value="1"/>
</dbReference>
<dbReference type="GO" id="GO:0106359">
    <property type="term" value="F:2-hydroxyacyl-CoA lyase activity"/>
    <property type="evidence" value="ECO:0007669"/>
    <property type="project" value="UniProtKB-EC"/>
</dbReference>
<dbReference type="OrthoDB" id="16262at2759"/>
<dbReference type="GO" id="GO:0030976">
    <property type="term" value="F:thiamine pyrophosphate binding"/>
    <property type="evidence" value="ECO:0007669"/>
    <property type="project" value="InterPro"/>
</dbReference>
<dbReference type="Proteomes" id="UP000639338">
    <property type="component" value="Unassembled WGS sequence"/>
</dbReference>
<dbReference type="InterPro" id="IPR011766">
    <property type="entry name" value="TPP_enzyme_TPP-bd"/>
</dbReference>
<dbReference type="InterPro" id="IPR029035">
    <property type="entry name" value="DHS-like_NAD/FAD-binding_dom"/>
</dbReference>
<feature type="domain" description="Thiamine pyrophosphate enzyme N-terminal TPP-binding" evidence="14">
    <location>
        <begin position="3"/>
        <end position="114"/>
    </location>
</feature>
<evidence type="ECO:0000259" key="14">
    <source>
        <dbReference type="Pfam" id="PF02776"/>
    </source>
</evidence>
<evidence type="ECO:0000313" key="16">
    <source>
        <dbReference type="Proteomes" id="UP000639338"/>
    </source>
</evidence>
<keyword evidence="6" id="KW-0456">Lyase</keyword>
<comment type="catalytic activity">
    <reaction evidence="8">
        <text>an (R)-2-hydroxy-long-chain-fatty acyl-CoA = a long-chain fatty aldehyde + formyl-CoA</text>
        <dbReference type="Rhea" id="RHEA:67444"/>
        <dbReference type="ChEBI" id="CHEBI:17176"/>
        <dbReference type="ChEBI" id="CHEBI:57376"/>
        <dbReference type="ChEBI" id="CHEBI:170012"/>
        <dbReference type="EC" id="4.1.2.63"/>
    </reaction>
    <physiologicalReaction direction="left-to-right" evidence="8">
        <dbReference type="Rhea" id="RHEA:67445"/>
    </physiologicalReaction>
</comment>
<evidence type="ECO:0000256" key="3">
    <source>
        <dbReference type="ARBA" id="ARBA00022723"/>
    </source>
</evidence>
<evidence type="ECO:0000256" key="5">
    <source>
        <dbReference type="ARBA" id="ARBA00023052"/>
    </source>
</evidence>
<dbReference type="CDD" id="cd02004">
    <property type="entry name" value="TPP_BZL_OCoD_HPCL"/>
    <property type="match status" value="1"/>
</dbReference>
<reference evidence="15 16" key="1">
    <citation type="submission" date="2020-08" db="EMBL/GenBank/DDBJ databases">
        <title>Aphidius gifuensis genome sequencing and assembly.</title>
        <authorList>
            <person name="Du Z."/>
        </authorList>
    </citation>
    <scope>NUCLEOTIDE SEQUENCE [LARGE SCALE GENOMIC DNA]</scope>
    <source>
        <strain evidence="15">YNYX2018</strain>
        <tissue evidence="15">Adults</tissue>
    </source>
</reference>
<dbReference type="Gene3D" id="3.40.50.970">
    <property type="match status" value="2"/>
</dbReference>
<dbReference type="SUPFAM" id="SSF52467">
    <property type="entry name" value="DHS-like NAD/FAD-binding domain"/>
    <property type="match status" value="1"/>
</dbReference>
<dbReference type="GO" id="GO:0001561">
    <property type="term" value="P:fatty acid alpha-oxidation"/>
    <property type="evidence" value="ECO:0007669"/>
    <property type="project" value="TreeGrafter"/>
</dbReference>
<name>A0A835CNH7_APHGI</name>
<keyword evidence="4" id="KW-0460">Magnesium</keyword>
<dbReference type="Gene3D" id="3.40.50.1220">
    <property type="entry name" value="TPP-binding domain"/>
    <property type="match status" value="1"/>
</dbReference>
<keyword evidence="16" id="KW-1185">Reference proteome</keyword>
<dbReference type="Pfam" id="PF00205">
    <property type="entry name" value="TPP_enzyme_M"/>
    <property type="match status" value="1"/>
</dbReference>
<dbReference type="InterPro" id="IPR012000">
    <property type="entry name" value="Thiamin_PyroP_enz_cen_dom"/>
</dbReference>
<evidence type="ECO:0000256" key="10">
    <source>
        <dbReference type="ARBA" id="ARBA00048738"/>
    </source>
</evidence>
<sequence>MKDGNQIMAESLKNQGIKYVFGIMGHPVIELALSFQGVGLHYLGFRNEQAACYAAQAYGYLTRKPAVVLCVSGPGVLHVTGGMANAQVNCWPVIVIGGSCAEDHEGIGGFQEYPQVEACRPYCKYSARPPSASLIPLHVEKAVRLSTYGRPGAVYLDLPATLLKQQVPDDSIANVMPCPSPPLIFPQQEMIENAADLICQAKKPLIIIGKGAAYAVAENEVRNLVSSTGLPFLPTPMGKGVVSDNDQHCVGSARTTALSQADVILLLGARLNWMLHFGRPPRFQSDVDIIQVDICAEELHNSVTSKIAIQADIVPTVDLLAKALNKRHFKIDKVNPWWNKLTIDGAKNKKMMQRMADDTSVPLNYYTVFKHIQEIIPNDCIICSEGANTMDIGRTILLNTKPRHRIDAGTFGTMGVGLGFAISAALYCRDLSTNKRVICVEGDSAFGFSGMEIETMFRYKLPIIIIIVNNNGIYGGVDKETFQLIQNAGESTQVTPPQSLTAETHYEKMMELFGKKGHFCTTVQDIQKALKLALQVTDSPSIINIMINPQADRKEQKFSWLTESKI</sequence>
<comment type="similarity">
    <text evidence="2 11">Belongs to the TPP enzyme family.</text>
</comment>
<keyword evidence="5 11" id="KW-0786">Thiamine pyrophosphate</keyword>
<dbReference type="GO" id="GO:0000287">
    <property type="term" value="F:magnesium ion binding"/>
    <property type="evidence" value="ECO:0007669"/>
    <property type="project" value="InterPro"/>
</dbReference>
<dbReference type="PANTHER" id="PTHR43710">
    <property type="entry name" value="2-HYDROXYACYL-COA LYASE"/>
    <property type="match status" value="1"/>
</dbReference>
<evidence type="ECO:0000256" key="11">
    <source>
        <dbReference type="RuleBase" id="RU362132"/>
    </source>
</evidence>
<organism evidence="15 16">
    <name type="scientific">Aphidius gifuensis</name>
    <name type="common">Parasitoid wasp</name>
    <dbReference type="NCBI Taxonomy" id="684658"/>
    <lineage>
        <taxon>Eukaryota</taxon>
        <taxon>Metazoa</taxon>
        <taxon>Ecdysozoa</taxon>
        <taxon>Arthropoda</taxon>
        <taxon>Hexapoda</taxon>
        <taxon>Insecta</taxon>
        <taxon>Pterygota</taxon>
        <taxon>Neoptera</taxon>
        <taxon>Endopterygota</taxon>
        <taxon>Hymenoptera</taxon>
        <taxon>Apocrita</taxon>
        <taxon>Ichneumonoidea</taxon>
        <taxon>Braconidae</taxon>
        <taxon>Aphidiinae</taxon>
        <taxon>Aphidius</taxon>
    </lineage>
</organism>
<dbReference type="AlphaFoldDB" id="A0A835CNH7"/>